<reference evidence="2" key="1">
    <citation type="submission" date="2023-03" db="EMBL/GenBank/DDBJ databases">
        <authorList>
            <person name="Julca I."/>
        </authorList>
    </citation>
    <scope>NUCLEOTIDE SEQUENCE</scope>
</reference>
<evidence type="ECO:0000256" key="1">
    <source>
        <dbReference type="SAM" id="Coils"/>
    </source>
</evidence>
<dbReference type="EMBL" id="OX459123">
    <property type="protein sequence ID" value="CAI9109703.1"/>
    <property type="molecule type" value="Genomic_DNA"/>
</dbReference>
<organism evidence="2 3">
    <name type="scientific">Oldenlandia corymbosa var. corymbosa</name>
    <dbReference type="NCBI Taxonomy" id="529605"/>
    <lineage>
        <taxon>Eukaryota</taxon>
        <taxon>Viridiplantae</taxon>
        <taxon>Streptophyta</taxon>
        <taxon>Embryophyta</taxon>
        <taxon>Tracheophyta</taxon>
        <taxon>Spermatophyta</taxon>
        <taxon>Magnoliopsida</taxon>
        <taxon>eudicotyledons</taxon>
        <taxon>Gunneridae</taxon>
        <taxon>Pentapetalae</taxon>
        <taxon>asterids</taxon>
        <taxon>lamiids</taxon>
        <taxon>Gentianales</taxon>
        <taxon>Rubiaceae</taxon>
        <taxon>Rubioideae</taxon>
        <taxon>Spermacoceae</taxon>
        <taxon>Hedyotis-Oldenlandia complex</taxon>
        <taxon>Oldenlandia</taxon>
    </lineage>
</organism>
<evidence type="ECO:0000313" key="2">
    <source>
        <dbReference type="EMBL" id="CAI9109703.1"/>
    </source>
</evidence>
<keyword evidence="3" id="KW-1185">Reference proteome</keyword>
<dbReference type="Proteomes" id="UP001161247">
    <property type="component" value="Chromosome 6"/>
</dbReference>
<gene>
    <name evidence="2" type="ORF">OLC1_LOCUS17533</name>
</gene>
<protein>
    <submittedName>
        <fullName evidence="2">OLC1v1009576C1</fullName>
    </submittedName>
</protein>
<keyword evidence="1" id="KW-0175">Coiled coil</keyword>
<evidence type="ECO:0000313" key="3">
    <source>
        <dbReference type="Proteomes" id="UP001161247"/>
    </source>
</evidence>
<proteinExistence type="predicted"/>
<name>A0AAV1DP87_OLDCO</name>
<accession>A0AAV1DP87</accession>
<sequence length="240" mass="27802">MIEEKLRVMKLEGQRLTATIEYRRLLAQKKISGDPLSEECVKRLFASLSIKIENLKKKIDETEISSNNNKKKKKKKKREMRLSLYMQKSEKLSEIKELDEKINKDNRSYEKLEKSLHSLEEKLFPDLRKLRVLRPYQSIKSGDDFHLVYYMCLYGGKSVAFAIGSGAQRDPDQVALLRARFEADFGCARLSEIVGTNGLEAGKLYMAEPFEDEKKKKRKVSVDVVEKSRWAEYGFCGSDD</sequence>
<dbReference type="AlphaFoldDB" id="A0AAV1DP87"/>
<feature type="coiled-coil region" evidence="1">
    <location>
        <begin position="45"/>
        <end position="122"/>
    </location>
</feature>